<evidence type="ECO:0000313" key="3">
    <source>
        <dbReference type="Proteomes" id="UP000188354"/>
    </source>
</evidence>
<reference evidence="2 3" key="1">
    <citation type="journal article" date="2017" name="Plant Biotechnol. J.">
        <title>A comprehensive draft genome sequence for lupin (Lupinus angustifolius), an emerging health food: insights into plant-microbe interactions and legume evolution.</title>
        <authorList>
            <person name="Hane J.K."/>
            <person name="Ming Y."/>
            <person name="Kamphuis L.G."/>
            <person name="Nelson M.N."/>
            <person name="Garg G."/>
            <person name="Atkins C.A."/>
            <person name="Bayer P.E."/>
            <person name="Bravo A."/>
            <person name="Bringans S."/>
            <person name="Cannon S."/>
            <person name="Edwards D."/>
            <person name="Foley R."/>
            <person name="Gao L.L."/>
            <person name="Harrison M.J."/>
            <person name="Huang W."/>
            <person name="Hurgobin B."/>
            <person name="Li S."/>
            <person name="Liu C.W."/>
            <person name="McGrath A."/>
            <person name="Morahan G."/>
            <person name="Murray J."/>
            <person name="Weller J."/>
            <person name="Jian J."/>
            <person name="Singh K.B."/>
        </authorList>
    </citation>
    <scope>NUCLEOTIDE SEQUENCE [LARGE SCALE GENOMIC DNA]</scope>
    <source>
        <strain evidence="3">cv. Tanjil</strain>
        <tissue evidence="2">Whole plant</tissue>
    </source>
</reference>
<evidence type="ECO:0000313" key="2">
    <source>
        <dbReference type="EMBL" id="OIW05399.1"/>
    </source>
</evidence>
<proteinExistence type="predicted"/>
<dbReference type="Gramene" id="OIW05399">
    <property type="protein sequence ID" value="OIW05399"/>
    <property type="gene ID" value="TanjilG_28864"/>
</dbReference>
<name>A0A4P1R9F3_LUPAN</name>
<protein>
    <submittedName>
        <fullName evidence="2">Uncharacterized protein</fullName>
    </submittedName>
</protein>
<gene>
    <name evidence="2" type="ORF">TanjilG_28864</name>
</gene>
<dbReference type="AlphaFoldDB" id="A0A4P1R9F3"/>
<organism evidence="2 3">
    <name type="scientific">Lupinus angustifolius</name>
    <name type="common">Narrow-leaved blue lupine</name>
    <dbReference type="NCBI Taxonomy" id="3871"/>
    <lineage>
        <taxon>Eukaryota</taxon>
        <taxon>Viridiplantae</taxon>
        <taxon>Streptophyta</taxon>
        <taxon>Embryophyta</taxon>
        <taxon>Tracheophyta</taxon>
        <taxon>Spermatophyta</taxon>
        <taxon>Magnoliopsida</taxon>
        <taxon>eudicotyledons</taxon>
        <taxon>Gunneridae</taxon>
        <taxon>Pentapetalae</taxon>
        <taxon>rosids</taxon>
        <taxon>fabids</taxon>
        <taxon>Fabales</taxon>
        <taxon>Fabaceae</taxon>
        <taxon>Papilionoideae</taxon>
        <taxon>50 kb inversion clade</taxon>
        <taxon>genistoids sensu lato</taxon>
        <taxon>core genistoids</taxon>
        <taxon>Genisteae</taxon>
        <taxon>Lupinus</taxon>
    </lineage>
</organism>
<evidence type="ECO:0000256" key="1">
    <source>
        <dbReference type="SAM" id="MobiDB-lite"/>
    </source>
</evidence>
<feature type="region of interest" description="Disordered" evidence="1">
    <location>
        <begin position="232"/>
        <end position="266"/>
    </location>
</feature>
<dbReference type="EMBL" id="CM007369">
    <property type="protein sequence ID" value="OIW05399.1"/>
    <property type="molecule type" value="Genomic_DNA"/>
</dbReference>
<dbReference type="STRING" id="3871.A0A4P1R9F3"/>
<keyword evidence="3" id="KW-1185">Reference proteome</keyword>
<dbReference type="PANTHER" id="PTHR35491:SF12">
    <property type="entry name" value="RRM DOMAIN-CONTAINING PROTEIN"/>
    <property type="match status" value="1"/>
</dbReference>
<sequence length="906" mass="98787">MALWLHLVGYKPLIGSRHKDFSDETERIRTPCLSHKAKASSIATKTLNGSPSFAKVGSNKFRRNWYRKFISSSTISSSPEFISSSSSELLSGLYSKAVDCTFSIEKKRFGLVEWFFCRYRVSEFHDEAELASSLVNKESGDIVKPLGIDLQDIKTEKKKKRKDNTAEKVVRRKMKSLSGLSDVNISTSAGDLLRPDNKLKLKRNGEEVTSLHQDSNVEITLNRSSFQYSSVPEVPQNMSCLESERKPEPKKRRKTEAAPEHPSSQIASAYTGAKSTNCSSLVIDLQLMSPPIPGDERSNGKTKEELAFIGSNPYLCLSQEKHGENFTNHRLLMSTTSEVGTVPVKETGLKNRMEKASVAHLNAKFAMEMPDLNGSVNVLSTEVKSQQTRGLSACERRIKTINFNRMDDNGEAVGTCLLLQFTPGVHVPSKEELLATFCQFGPVKASETKLFKDTGSAQVVFFRNTDAGEAFRSLELNKPFGATLIDYKLHHGSLATPPADRIGIPTQPTGIIPPPGGASRTLKQGIVRSADAGVAFHSKEHNKQFGGNPVDYKLHHLSAATLPAERFRTPIQPTGFMPLPVEAPPHGEAFSSLEQNKPFGATIGGFKLQHPFAATLPAERFRTPIQPTGLIPVPGEAPPHGEAFSSLEQNKPFGVTFGGFKLHHPFAATPSAERFSTPTQQTGFMPVHGEAPHPGEAFPNVEKNKASGATVVNSAAIPSAERFSTPTQQTGFMPVHGEAPHPGEAFPNVEKNKVSGATVVNCKLRHTSAATPSAERFSTPTQQTGFMPLHGGAPPPGQAFHIVEQNKANGATLVNRKLQHPSAATPPPAERFRYLAQSTGLMPLLPGGERPPLHFIKQNLQMMASVLEKSGNSISPQMRAKLDSEIKNLMEKVNSMTCFSPPNSQQ</sequence>
<dbReference type="Proteomes" id="UP000188354">
    <property type="component" value="Chromosome LG09"/>
</dbReference>
<dbReference type="PANTHER" id="PTHR35491">
    <property type="entry name" value="OS12G0638500-LIKE PROTEIN"/>
    <property type="match status" value="1"/>
</dbReference>
<accession>A0A4P1R9F3</accession>